<dbReference type="EMBL" id="VJXW01000003">
    <property type="protein sequence ID" value="TRW27978.1"/>
    <property type="molecule type" value="Genomic_DNA"/>
</dbReference>
<dbReference type="Proteomes" id="UP000093352">
    <property type="component" value="Unassembled WGS sequence"/>
</dbReference>
<accession>A0A371ILE6</accession>
<dbReference type="Proteomes" id="UP000319424">
    <property type="component" value="Unassembled WGS sequence"/>
</dbReference>
<comment type="caution">
    <text evidence="1">The sequence shown here is derived from an EMBL/GenBank/DDBJ whole genome shotgun (WGS) entry which is preliminary data.</text>
</comment>
<evidence type="ECO:0000313" key="1">
    <source>
        <dbReference type="EMBL" id="RDY21312.1"/>
    </source>
</evidence>
<dbReference type="OrthoDB" id="1753036at2"/>
<dbReference type="InterPro" id="IPR038287">
    <property type="entry name" value="Cse2_sf"/>
</dbReference>
<proteinExistence type="predicted"/>
<organism evidence="1 3">
    <name type="scientific">Criibacterium bergeronii</name>
    <dbReference type="NCBI Taxonomy" id="1871336"/>
    <lineage>
        <taxon>Bacteria</taxon>
        <taxon>Bacillati</taxon>
        <taxon>Bacillota</taxon>
        <taxon>Clostridia</taxon>
        <taxon>Peptostreptococcales</taxon>
        <taxon>Filifactoraceae</taxon>
        <taxon>Criibacterium</taxon>
    </lineage>
</organism>
<evidence type="ECO:0000313" key="4">
    <source>
        <dbReference type="Proteomes" id="UP000319424"/>
    </source>
</evidence>
<reference evidence="1 3" key="1">
    <citation type="journal article" date="2016" name="Genome Announc.">
        <title>Draft Genome Sequence of Criibacterium bergeronii gen. nov., sp. nov., Strain CCRI-22567T, Isolated from a Vaginal Sample from a Woman with Bacterial Vaginosis.</title>
        <authorList>
            <person name="Maheux A.F."/>
            <person name="Berube E."/>
            <person name="Boudreau D.K."/>
            <person name="Raymond F."/>
            <person name="Corbeil J."/>
            <person name="Roy P.H."/>
            <person name="Boissinot M."/>
            <person name="Omar R.F."/>
        </authorList>
    </citation>
    <scope>NUCLEOTIDE SEQUENCE [LARGE SCALE GENOMIC DNA]</scope>
    <source>
        <strain evidence="1 3">CCRI-22567</strain>
    </source>
</reference>
<dbReference type="RefSeq" id="WP_068913485.1">
    <property type="nucleotide sequence ID" value="NZ_MBEW02000008.1"/>
</dbReference>
<sequence length="200" mass="23255">MGQENEVYKITSTILSKLSSSYISENLSGKANLAKLRKSVGKSITESNEVWQILFENLPEEFLGNTKTPSNYEKAILCSLQLYALHQQGKTDSVLSQTQENKYKNIGYSLKQMRTSDNQDALDRRFNAMLVANTYEELSNHLRYMMKLLKSKAPETKVDYAKLAQDLYWFLVGYKKETRLNWAREYYKMNKTEKGEQENE</sequence>
<dbReference type="EMBL" id="MBEW02000008">
    <property type="protein sequence ID" value="RDY21312.1"/>
    <property type="molecule type" value="Genomic_DNA"/>
</dbReference>
<dbReference type="Pfam" id="PF09485">
    <property type="entry name" value="CRISPR_Cse2"/>
    <property type="match status" value="1"/>
</dbReference>
<dbReference type="Gene3D" id="1.10.520.40">
    <property type="entry name" value="CRISPR-associated protein Cse2"/>
    <property type="match status" value="1"/>
</dbReference>
<evidence type="ECO:0000313" key="2">
    <source>
        <dbReference type="EMBL" id="TRW27978.1"/>
    </source>
</evidence>
<dbReference type="AlphaFoldDB" id="A0A371ILE6"/>
<gene>
    <name evidence="1" type="primary">casB</name>
    <name evidence="1" type="ORF">BBG48_005120</name>
    <name evidence="2" type="ORF">FL857_03000</name>
</gene>
<dbReference type="STRING" id="1871336.BBG48_10660"/>
<protein>
    <submittedName>
        <fullName evidence="1">Type I-E CRISPR-associated protein Cse2/CasB</fullName>
    </submittedName>
</protein>
<dbReference type="NCBIfam" id="TIGR02548">
    <property type="entry name" value="casB_cse2"/>
    <property type="match status" value="1"/>
</dbReference>
<evidence type="ECO:0000313" key="3">
    <source>
        <dbReference type="Proteomes" id="UP000093352"/>
    </source>
</evidence>
<dbReference type="CDD" id="cd09731">
    <property type="entry name" value="Cse2_I-E"/>
    <property type="match status" value="1"/>
</dbReference>
<keyword evidence="3" id="KW-1185">Reference proteome</keyword>
<reference evidence="1" key="2">
    <citation type="submission" date="2018-07" db="EMBL/GenBank/DDBJ databases">
        <authorList>
            <person name="Quirk P.G."/>
            <person name="Krulwich T.A."/>
        </authorList>
    </citation>
    <scope>NUCLEOTIDE SEQUENCE</scope>
    <source>
        <strain evidence="1">CCRI-22567</strain>
    </source>
</reference>
<name>A0A371ILE6_9FIRM</name>
<dbReference type="InterPro" id="IPR013382">
    <property type="entry name" value="CRISPR-assoc_prot_Cse2"/>
</dbReference>
<reference evidence="2 4" key="3">
    <citation type="submission" date="2019-07" db="EMBL/GenBank/DDBJ databases">
        <title>Criibacterium bergeronii gen. nov., sp. nov. isolated from human clinical samples.</title>
        <authorList>
            <person name="Maheux A.F."/>
            <person name="Boudreau D.K."/>
            <person name="Berube E."/>
            <person name="Brodeur S."/>
            <person name="Bernard K.A."/>
            <person name="Abed J.Y."/>
            <person name="Ducrey E."/>
            <person name="Guay E.F."/>
            <person name="Raymond F."/>
            <person name="Corbeil J."/>
            <person name="Domingo M.-C."/>
            <person name="Roy P.H."/>
            <person name="Boissinot M."/>
            <person name="Tocheva E.I."/>
            <person name="Omar R.F."/>
        </authorList>
    </citation>
    <scope>NUCLEOTIDE SEQUENCE [LARGE SCALE GENOMIC DNA]</scope>
    <source>
        <strain evidence="2 4">CCRI-24246</strain>
    </source>
</reference>